<keyword evidence="4 5" id="KW-0349">Heme</keyword>
<evidence type="ECO:0000313" key="6">
    <source>
        <dbReference type="EMBL" id="KAF2200696.1"/>
    </source>
</evidence>
<evidence type="ECO:0000256" key="1">
    <source>
        <dbReference type="ARBA" id="ARBA00001971"/>
    </source>
</evidence>
<evidence type="ECO:0000256" key="4">
    <source>
        <dbReference type="PIRSR" id="PIRSR602401-1"/>
    </source>
</evidence>
<reference evidence="6" key="1">
    <citation type="journal article" date="2020" name="Stud. Mycol.">
        <title>101 Dothideomycetes genomes: a test case for predicting lifestyles and emergence of pathogens.</title>
        <authorList>
            <person name="Haridas S."/>
            <person name="Albert R."/>
            <person name="Binder M."/>
            <person name="Bloem J."/>
            <person name="Labutti K."/>
            <person name="Salamov A."/>
            <person name="Andreopoulos B."/>
            <person name="Baker S."/>
            <person name="Barry K."/>
            <person name="Bills G."/>
            <person name="Bluhm B."/>
            <person name="Cannon C."/>
            <person name="Castanera R."/>
            <person name="Culley D."/>
            <person name="Daum C."/>
            <person name="Ezra D."/>
            <person name="Gonzalez J."/>
            <person name="Henrissat B."/>
            <person name="Kuo A."/>
            <person name="Liang C."/>
            <person name="Lipzen A."/>
            <person name="Lutzoni F."/>
            <person name="Magnuson J."/>
            <person name="Mondo S."/>
            <person name="Nolan M."/>
            <person name="Ohm R."/>
            <person name="Pangilinan J."/>
            <person name="Park H.-J."/>
            <person name="Ramirez L."/>
            <person name="Alfaro M."/>
            <person name="Sun H."/>
            <person name="Tritt A."/>
            <person name="Yoshinaga Y."/>
            <person name="Zwiers L.-H."/>
            <person name="Turgeon B."/>
            <person name="Goodwin S."/>
            <person name="Spatafora J."/>
            <person name="Crous P."/>
            <person name="Grigoriev I."/>
        </authorList>
    </citation>
    <scope>NUCLEOTIDE SEQUENCE</scope>
    <source>
        <strain evidence="6">ATCC 74209</strain>
    </source>
</reference>
<dbReference type="InterPro" id="IPR002401">
    <property type="entry name" value="Cyt_P450_E_grp-I"/>
</dbReference>
<organism evidence="6 7">
    <name type="scientific">Delitschia confertaspora ATCC 74209</name>
    <dbReference type="NCBI Taxonomy" id="1513339"/>
    <lineage>
        <taxon>Eukaryota</taxon>
        <taxon>Fungi</taxon>
        <taxon>Dikarya</taxon>
        <taxon>Ascomycota</taxon>
        <taxon>Pezizomycotina</taxon>
        <taxon>Dothideomycetes</taxon>
        <taxon>Pleosporomycetidae</taxon>
        <taxon>Pleosporales</taxon>
        <taxon>Delitschiaceae</taxon>
        <taxon>Delitschia</taxon>
    </lineage>
</organism>
<accession>A0A9P4JM26</accession>
<comment type="cofactor">
    <cofactor evidence="1 4">
        <name>heme</name>
        <dbReference type="ChEBI" id="CHEBI:30413"/>
    </cofactor>
</comment>
<feature type="binding site" description="axial binding residue" evidence="4">
    <location>
        <position position="402"/>
    </location>
    <ligand>
        <name>heme</name>
        <dbReference type="ChEBI" id="CHEBI:30413"/>
    </ligand>
    <ligandPart>
        <name>Fe</name>
        <dbReference type="ChEBI" id="CHEBI:18248"/>
    </ligandPart>
</feature>
<dbReference type="PRINTS" id="PR00463">
    <property type="entry name" value="EP450I"/>
</dbReference>
<evidence type="ECO:0000256" key="5">
    <source>
        <dbReference type="RuleBase" id="RU000461"/>
    </source>
</evidence>
<proteinExistence type="inferred from homology"/>
<comment type="caution">
    <text evidence="6">The sequence shown here is derived from an EMBL/GenBank/DDBJ whole genome shotgun (WGS) entry which is preliminary data.</text>
</comment>
<protein>
    <submittedName>
        <fullName evidence="6">Cytochrome P450</fullName>
    </submittedName>
</protein>
<dbReference type="PANTHER" id="PTHR24305">
    <property type="entry name" value="CYTOCHROME P450"/>
    <property type="match status" value="1"/>
</dbReference>
<dbReference type="InterPro" id="IPR036396">
    <property type="entry name" value="Cyt_P450_sf"/>
</dbReference>
<dbReference type="InterPro" id="IPR001128">
    <property type="entry name" value="Cyt_P450"/>
</dbReference>
<dbReference type="Gene3D" id="1.10.630.10">
    <property type="entry name" value="Cytochrome P450"/>
    <property type="match status" value="1"/>
</dbReference>
<dbReference type="Pfam" id="PF00067">
    <property type="entry name" value="p450"/>
    <property type="match status" value="1"/>
</dbReference>
<dbReference type="InterPro" id="IPR017972">
    <property type="entry name" value="Cyt_P450_CS"/>
</dbReference>
<dbReference type="GO" id="GO:0016705">
    <property type="term" value="F:oxidoreductase activity, acting on paired donors, with incorporation or reduction of molecular oxygen"/>
    <property type="evidence" value="ECO:0007669"/>
    <property type="project" value="InterPro"/>
</dbReference>
<dbReference type="PRINTS" id="PR00385">
    <property type="entry name" value="P450"/>
</dbReference>
<dbReference type="GO" id="GO:0005506">
    <property type="term" value="F:iron ion binding"/>
    <property type="evidence" value="ECO:0007669"/>
    <property type="project" value="InterPro"/>
</dbReference>
<gene>
    <name evidence="6" type="ORF">GQ43DRAFT_449351</name>
</gene>
<dbReference type="InterPro" id="IPR050121">
    <property type="entry name" value="Cytochrome_P450_monoxygenase"/>
</dbReference>
<dbReference type="PROSITE" id="PS00086">
    <property type="entry name" value="CYTOCHROME_P450"/>
    <property type="match status" value="1"/>
</dbReference>
<keyword evidence="2 4" id="KW-0479">Metal-binding</keyword>
<evidence type="ECO:0000256" key="3">
    <source>
        <dbReference type="ARBA" id="ARBA00023004"/>
    </source>
</evidence>
<dbReference type="PANTHER" id="PTHR24305:SF229">
    <property type="entry name" value="P450, PUTATIVE (EUROFUNG)-RELATED"/>
    <property type="match status" value="1"/>
</dbReference>
<evidence type="ECO:0000313" key="7">
    <source>
        <dbReference type="Proteomes" id="UP000799536"/>
    </source>
</evidence>
<keyword evidence="3 4" id="KW-0408">Iron</keyword>
<dbReference type="GO" id="GO:0020037">
    <property type="term" value="F:heme binding"/>
    <property type="evidence" value="ECO:0007669"/>
    <property type="project" value="InterPro"/>
</dbReference>
<dbReference type="OrthoDB" id="3934656at2759"/>
<sequence length="454" mass="52007">MYRIYVGDMDIVQRRLHKKYGPLVRIAPNEVSSSDPADIPKIYRSQGPLIKTDFYTTWGSKSISTQPDQFTCIDEQEHTRYRKIVLPVYSLANVLKLEDYVANCTRMFIQRMHEFVDNDQEVDLGEWLLMYAYDVVGELFFGKMFGFMQNACDYGQLIATNNILVPLLCISGTGPAYYRPLIMGSAVVFPPVQRACRSVNEIIKATKILVTHKKKEMSQGIEDRVSFFQQLMKIVSEKGEKLNFTENEVTLESWVFMLAGSDTTAIALRACFYYLMKNPSALMKCYAEIDSVSSSLSSPVRYTESLKQLPFTCASIKEAMRLFPSVALSMQRYAPAEGVELCGIFIPKGWRVGINPAVVHYDKGLFGEDAELFRPDRWLVSEERTKQMEKAMLIFGAGTRTCLGKNVSLAEIYTLVPEVLRTFRMEMAHDRPWTTSNRWFNKQSDIIVKIKHRR</sequence>
<dbReference type="AlphaFoldDB" id="A0A9P4JM26"/>
<name>A0A9P4JM26_9PLEO</name>
<dbReference type="EMBL" id="ML994010">
    <property type="protein sequence ID" value="KAF2200696.1"/>
    <property type="molecule type" value="Genomic_DNA"/>
</dbReference>
<evidence type="ECO:0000256" key="2">
    <source>
        <dbReference type="ARBA" id="ARBA00022723"/>
    </source>
</evidence>
<dbReference type="GO" id="GO:0004497">
    <property type="term" value="F:monooxygenase activity"/>
    <property type="evidence" value="ECO:0007669"/>
    <property type="project" value="UniProtKB-KW"/>
</dbReference>
<dbReference type="CDD" id="cd11060">
    <property type="entry name" value="CYP57A1-like"/>
    <property type="match status" value="1"/>
</dbReference>
<keyword evidence="5" id="KW-0560">Oxidoreductase</keyword>
<comment type="similarity">
    <text evidence="5">Belongs to the cytochrome P450 family.</text>
</comment>
<keyword evidence="5" id="KW-0503">Monooxygenase</keyword>
<dbReference type="SUPFAM" id="SSF48264">
    <property type="entry name" value="Cytochrome P450"/>
    <property type="match status" value="1"/>
</dbReference>
<dbReference type="Proteomes" id="UP000799536">
    <property type="component" value="Unassembled WGS sequence"/>
</dbReference>
<keyword evidence="7" id="KW-1185">Reference proteome</keyword>